<reference evidence="1" key="1">
    <citation type="journal article" date="2020" name="Int. J. Syst. Evol. Microbiol.">
        <title>Aquipluma nitroreducens gen. nov. sp. nov., a novel facultatively anaerobic bacterium isolated from a freshwater lake.</title>
        <authorList>
            <person name="Watanabe M."/>
            <person name="Kojima H."/>
            <person name="Fukui M."/>
        </authorList>
    </citation>
    <scope>NUCLEOTIDE SEQUENCE</scope>
    <source>
        <strain evidence="1">MeG22</strain>
    </source>
</reference>
<sequence length="324" mass="37300">MKKILFLTILPLMLTGCFWDNNDFVVEKIVTVSQNPVNLSALNSEYDDYNSTLDFIKDKEIIFSSNRNSRGKDFDLIYKNLVITEDPETKDITIEVSDYGTPHYWENIFRNVNSTGNEFGPYFNSSGGNLFFMYSTQNAAGYDIHFLNLTDWYSAKYDSFDSIPKLIPKINEYDDDLYPTFSTDKKNIIFCSNKNSNVFNIYNASFKDEFNLESLINGEFKTINKIESLSSIADDKCPFIGGDEMMVFASNREGGYGGYDLWYSFFVNGLWTEPENFGSEINTSKDEFRPITFKMFGRDFIIFSSNRKGGMGGFDLYVAEYKID</sequence>
<dbReference type="EMBL" id="AP018694">
    <property type="protein sequence ID" value="BBE17578.1"/>
    <property type="molecule type" value="Genomic_DNA"/>
</dbReference>
<dbReference type="Pfam" id="PF07676">
    <property type="entry name" value="PD40"/>
    <property type="match status" value="1"/>
</dbReference>
<dbReference type="InterPro" id="IPR011659">
    <property type="entry name" value="WD40"/>
</dbReference>
<dbReference type="Proteomes" id="UP001193389">
    <property type="component" value="Chromosome"/>
</dbReference>
<evidence type="ECO:0000313" key="2">
    <source>
        <dbReference type="Proteomes" id="UP001193389"/>
    </source>
</evidence>
<keyword evidence="1" id="KW-0449">Lipoprotein</keyword>
<dbReference type="AlphaFoldDB" id="A0A5K7S7N8"/>
<dbReference type="PROSITE" id="PS51257">
    <property type="entry name" value="PROKAR_LIPOPROTEIN"/>
    <property type="match status" value="1"/>
</dbReference>
<evidence type="ECO:0000313" key="1">
    <source>
        <dbReference type="EMBL" id="BBE17578.1"/>
    </source>
</evidence>
<dbReference type="SUPFAM" id="SSF82171">
    <property type="entry name" value="DPP6 N-terminal domain-like"/>
    <property type="match status" value="1"/>
</dbReference>
<proteinExistence type="predicted"/>
<organism evidence="1 2">
    <name type="scientific">Aquipluma nitroreducens</name>
    <dbReference type="NCBI Taxonomy" id="2010828"/>
    <lineage>
        <taxon>Bacteria</taxon>
        <taxon>Pseudomonadati</taxon>
        <taxon>Bacteroidota</taxon>
        <taxon>Bacteroidia</taxon>
        <taxon>Marinilabiliales</taxon>
        <taxon>Prolixibacteraceae</taxon>
        <taxon>Aquipluma</taxon>
    </lineage>
</organism>
<protein>
    <submittedName>
        <fullName evidence="1">Outer membrane lipoprotein omp16</fullName>
    </submittedName>
</protein>
<dbReference type="KEGG" id="anf:AQPE_1734"/>
<gene>
    <name evidence="1" type="ORF">AQPE_1734</name>
</gene>
<accession>A0A5K7S7N8</accession>
<name>A0A5K7S7N8_9BACT</name>
<keyword evidence="2" id="KW-1185">Reference proteome</keyword>
<dbReference type="RefSeq" id="WP_318350559.1">
    <property type="nucleotide sequence ID" value="NZ_AP018694.1"/>
</dbReference>